<dbReference type="InterPro" id="IPR007448">
    <property type="entry name" value="Sigma70_reg_Rsd_AlgQ"/>
</dbReference>
<evidence type="ECO:0000256" key="1">
    <source>
        <dbReference type="ARBA" id="ARBA00023015"/>
    </source>
</evidence>
<accession>A0A3B1A9K2</accession>
<keyword evidence="2" id="KW-0804">Transcription</keyword>
<protein>
    <recommendedName>
        <fullName evidence="4">Rsd/AlgQ family anti-sigma factor</fullName>
    </recommendedName>
</protein>
<evidence type="ECO:0000313" key="3">
    <source>
        <dbReference type="EMBL" id="VAW94899.1"/>
    </source>
</evidence>
<dbReference type="EMBL" id="UOFU01000060">
    <property type="protein sequence ID" value="VAW94899.1"/>
    <property type="molecule type" value="Genomic_DNA"/>
</dbReference>
<evidence type="ECO:0008006" key="4">
    <source>
        <dbReference type="Google" id="ProtNLM"/>
    </source>
</evidence>
<proteinExistence type="predicted"/>
<gene>
    <name evidence="3" type="ORF">MNBD_GAMMA20-1457</name>
</gene>
<dbReference type="Gene3D" id="1.20.120.1370">
    <property type="entry name" value="Regulator of RNA polymerase sigma(70) subunit, domain 4"/>
    <property type="match status" value="1"/>
</dbReference>
<evidence type="ECO:0000256" key="2">
    <source>
        <dbReference type="ARBA" id="ARBA00023163"/>
    </source>
</evidence>
<keyword evidence="1" id="KW-0805">Transcription regulation</keyword>
<name>A0A3B1A9K2_9ZZZZ</name>
<dbReference type="GO" id="GO:0006355">
    <property type="term" value="P:regulation of DNA-templated transcription"/>
    <property type="evidence" value="ECO:0007669"/>
    <property type="project" value="InterPro"/>
</dbReference>
<dbReference type="Pfam" id="PF04353">
    <property type="entry name" value="Rsd_AlgQ"/>
    <property type="match status" value="1"/>
</dbReference>
<sequence length="151" mass="17652">MLSENQLKTPERRARSHQEIHHLVESRTDALSLYSELAAKQPFKPDHDLQVLLQSFCESLVDYTASAHFQLYRHIDEERERRTAVLQVADEIYPFIAEITQLILDFNDKYDCEDHCMNLSELAEDLSLLGERLADRIELEDRLIKVLAAKR</sequence>
<dbReference type="InterPro" id="IPR038309">
    <property type="entry name" value="Rsd/AlgQ_sf"/>
</dbReference>
<organism evidence="3">
    <name type="scientific">hydrothermal vent metagenome</name>
    <dbReference type="NCBI Taxonomy" id="652676"/>
    <lineage>
        <taxon>unclassified sequences</taxon>
        <taxon>metagenomes</taxon>
        <taxon>ecological metagenomes</taxon>
    </lineage>
</organism>
<dbReference type="AlphaFoldDB" id="A0A3B1A9K2"/>
<reference evidence="3" key="1">
    <citation type="submission" date="2018-06" db="EMBL/GenBank/DDBJ databases">
        <authorList>
            <person name="Zhirakovskaya E."/>
        </authorList>
    </citation>
    <scope>NUCLEOTIDE SEQUENCE</scope>
</reference>